<dbReference type="Gene3D" id="3.30.200.20">
    <property type="entry name" value="Phosphorylase Kinase, domain 1"/>
    <property type="match status" value="1"/>
</dbReference>
<dbReference type="EMBL" id="SRPR01000618">
    <property type="protein sequence ID" value="KAG5951634.1"/>
    <property type="molecule type" value="Genomic_DNA"/>
</dbReference>
<dbReference type="Gene3D" id="3.90.1200.10">
    <property type="match status" value="1"/>
</dbReference>
<proteinExistence type="predicted"/>
<evidence type="ECO:0000259" key="1">
    <source>
        <dbReference type="Pfam" id="PF01636"/>
    </source>
</evidence>
<evidence type="ECO:0000313" key="2">
    <source>
        <dbReference type="EMBL" id="KAG5951634.1"/>
    </source>
</evidence>
<gene>
    <name evidence="2" type="ORF">E4U57_006803</name>
</gene>
<dbReference type="InterPro" id="IPR002575">
    <property type="entry name" value="Aminoglycoside_PTrfase"/>
</dbReference>
<comment type="caution">
    <text evidence="2">The sequence shown here is derived from an EMBL/GenBank/DDBJ whole genome shotgun (WGS) entry which is preliminary data.</text>
</comment>
<sequence>MTMVKTPQEIEAALSKELCYTKYAAKTLRPLRGGTANFVYHAQLHEPLPSGISEVLVKHGEGYVAAKPDFALTTLRCEIESLNMRMLSNLPHVTSPWYDVSTPEMYYFDCNTNTQIHEYLPNAINLKDYALKHYQRPVSTEIKVQCIQLGEALGEWLRKFHIWGGEFDGGAQLQAPVMRNQVAWNSDMQALKKTLNYDQLLRMEQEFPGLLEDQRHVLQEIINMVAAERQDQSRLDVIHGDFWTGNVLLPDAPLQENPPTPVKIVDWEMAQLGIRAEDVGQLIAELWQLKLYKGIYAGIWIIEGFVAGYGTMDMAFRFRALLHVGAHMVCFGSRTANWGTRSQNEHIARIGRDVLLRAWEKDRQAFKGHDLQCLLWWEL</sequence>
<name>A0ABQ7P3I3_9HYPO</name>
<dbReference type="Proteomes" id="UP000742024">
    <property type="component" value="Unassembled WGS sequence"/>
</dbReference>
<evidence type="ECO:0000313" key="3">
    <source>
        <dbReference type="Proteomes" id="UP000742024"/>
    </source>
</evidence>
<protein>
    <recommendedName>
        <fullName evidence="1">Aminoglycoside phosphotransferase domain-containing protein</fullName>
    </recommendedName>
</protein>
<dbReference type="Pfam" id="PF01636">
    <property type="entry name" value="APH"/>
    <property type="match status" value="1"/>
</dbReference>
<dbReference type="InterPro" id="IPR011009">
    <property type="entry name" value="Kinase-like_dom_sf"/>
</dbReference>
<feature type="domain" description="Aminoglycoside phosphotransferase" evidence="1">
    <location>
        <begin position="144"/>
        <end position="288"/>
    </location>
</feature>
<accession>A0ABQ7P3I3</accession>
<keyword evidence="3" id="KW-1185">Reference proteome</keyword>
<organism evidence="2 3">
    <name type="scientific">Claviceps arundinis</name>
    <dbReference type="NCBI Taxonomy" id="1623583"/>
    <lineage>
        <taxon>Eukaryota</taxon>
        <taxon>Fungi</taxon>
        <taxon>Dikarya</taxon>
        <taxon>Ascomycota</taxon>
        <taxon>Pezizomycotina</taxon>
        <taxon>Sordariomycetes</taxon>
        <taxon>Hypocreomycetidae</taxon>
        <taxon>Hypocreales</taxon>
        <taxon>Clavicipitaceae</taxon>
        <taxon>Claviceps</taxon>
    </lineage>
</organism>
<dbReference type="SUPFAM" id="SSF56112">
    <property type="entry name" value="Protein kinase-like (PK-like)"/>
    <property type="match status" value="1"/>
</dbReference>
<reference evidence="2 3" key="1">
    <citation type="journal article" date="2020" name="bioRxiv">
        <title>Whole genome comparisons of ergot fungi reveals the divergence and evolution of species within the genus Claviceps are the result of varying mechanisms driving genome evolution and host range expansion.</title>
        <authorList>
            <person name="Wyka S.A."/>
            <person name="Mondo S.J."/>
            <person name="Liu M."/>
            <person name="Dettman J."/>
            <person name="Nalam V."/>
            <person name="Broders K.D."/>
        </authorList>
    </citation>
    <scope>NUCLEOTIDE SEQUENCE [LARGE SCALE GENOMIC DNA]</scope>
    <source>
        <strain evidence="2 3">LM583</strain>
    </source>
</reference>